<evidence type="ECO:0000313" key="2">
    <source>
        <dbReference type="EMBL" id="BFP68620.1"/>
    </source>
</evidence>
<reference evidence="2" key="1">
    <citation type="submission" date="2024-08" db="EMBL/GenBank/DDBJ databases">
        <title>Whole genome sequence of Tenacibaculum sp. strain pbs-1 associated with black-spot shell disease in Akoya pearl oysters.</title>
        <authorList>
            <person name="Sakatoku A."/>
            <person name="Suzuki T."/>
            <person name="Hatano K."/>
            <person name="Seki M."/>
            <person name="Tanaka D."/>
            <person name="Nakamura S."/>
            <person name="Suzuki N."/>
            <person name="Isshiki T."/>
        </authorList>
    </citation>
    <scope>NUCLEOTIDE SEQUENCE</scope>
    <source>
        <strain evidence="2">Pbs-1</strain>
    </source>
</reference>
<protein>
    <submittedName>
        <fullName evidence="2">Uncharacterized protein</fullName>
    </submittedName>
</protein>
<dbReference type="EMBL" id="AP035888">
    <property type="protein sequence ID" value="BFP68620.1"/>
    <property type="molecule type" value="Genomic_DNA"/>
</dbReference>
<proteinExistence type="predicted"/>
<evidence type="ECO:0000256" key="1">
    <source>
        <dbReference type="SAM" id="MobiDB-lite"/>
    </source>
</evidence>
<gene>
    <name evidence="2" type="ORF">Pbs1_19630</name>
</gene>
<accession>A0AB33KWR4</accession>
<feature type="region of interest" description="Disordered" evidence="1">
    <location>
        <begin position="1"/>
        <end position="30"/>
    </location>
</feature>
<sequence>MKYYNLISTSRDRKEVGVKPQSQTGNHGDIQQDFIPWEGKIDFDFTLPEPYLEKKAKQVSLLDVAFIRTTFLVIDDVFLNFIKDFKIVDYQHWKINTWQNKQLIDKYNLFLINNTK</sequence>
<name>A0AB33KWR4_9FLAO</name>
<dbReference type="AlphaFoldDB" id="A0AB33KWR4"/>
<organism evidence="2">
    <name type="scientific">Tenacibaculum sp. Pbs-1</name>
    <dbReference type="NCBI Taxonomy" id="3238748"/>
    <lineage>
        <taxon>Bacteria</taxon>
        <taxon>Pseudomonadati</taxon>
        <taxon>Bacteroidota</taxon>
        <taxon>Flavobacteriia</taxon>
        <taxon>Flavobacteriales</taxon>
        <taxon>Flavobacteriaceae</taxon>
        <taxon>Tenacibaculum</taxon>
    </lineage>
</organism>